<evidence type="ECO:0000313" key="3">
    <source>
        <dbReference type="EMBL" id="EGG17766.1"/>
    </source>
</evidence>
<feature type="domain" description="N-acetyltransferase" evidence="2">
    <location>
        <begin position="108"/>
        <end position="280"/>
    </location>
</feature>
<proteinExistence type="predicted"/>
<feature type="compositionally biased region" description="Low complexity" evidence="1">
    <location>
        <begin position="80"/>
        <end position="97"/>
    </location>
</feature>
<dbReference type="EMBL" id="GL883021">
    <property type="protein sequence ID" value="EGG17766.1"/>
    <property type="molecule type" value="Genomic_DNA"/>
</dbReference>
<dbReference type="AlphaFoldDB" id="F4Q464"/>
<dbReference type="InterPro" id="IPR000182">
    <property type="entry name" value="GNAT_dom"/>
</dbReference>
<dbReference type="SUPFAM" id="SSF55729">
    <property type="entry name" value="Acyl-CoA N-acyltransferases (Nat)"/>
    <property type="match status" value="1"/>
</dbReference>
<feature type="compositionally biased region" description="Low complexity" evidence="1">
    <location>
        <begin position="997"/>
        <end position="1011"/>
    </location>
</feature>
<dbReference type="GO" id="GO:0016747">
    <property type="term" value="F:acyltransferase activity, transferring groups other than amino-acyl groups"/>
    <property type="evidence" value="ECO:0007669"/>
    <property type="project" value="InterPro"/>
</dbReference>
<evidence type="ECO:0000313" key="4">
    <source>
        <dbReference type="Proteomes" id="UP000007797"/>
    </source>
</evidence>
<dbReference type="RefSeq" id="XP_004356250.1">
    <property type="nucleotide sequence ID" value="XM_004356197.1"/>
</dbReference>
<name>F4Q464_CACFS</name>
<dbReference type="PANTHER" id="PTHR14596">
    <property type="entry name" value="ZINC FINGER PROTEIN"/>
    <property type="match status" value="1"/>
</dbReference>
<dbReference type="Proteomes" id="UP000007797">
    <property type="component" value="Unassembled WGS sequence"/>
</dbReference>
<dbReference type="CDD" id="cd04301">
    <property type="entry name" value="NAT_SF"/>
    <property type="match status" value="1"/>
</dbReference>
<feature type="compositionally biased region" description="Low complexity" evidence="1">
    <location>
        <begin position="105"/>
        <end position="125"/>
    </location>
</feature>
<gene>
    <name evidence="3" type="ORF">DFA_08765</name>
</gene>
<dbReference type="PROSITE" id="PS51186">
    <property type="entry name" value="GNAT"/>
    <property type="match status" value="1"/>
</dbReference>
<dbReference type="Gene3D" id="3.40.630.30">
    <property type="match status" value="1"/>
</dbReference>
<keyword evidence="4" id="KW-1185">Reference proteome</keyword>
<protein>
    <recommendedName>
        <fullName evidence="2">N-acetyltransferase domain-containing protein</fullName>
    </recommendedName>
</protein>
<dbReference type="GO" id="GO:0042594">
    <property type="term" value="P:response to starvation"/>
    <property type="evidence" value="ECO:0007669"/>
    <property type="project" value="TreeGrafter"/>
</dbReference>
<dbReference type="GO" id="GO:0005634">
    <property type="term" value="C:nucleus"/>
    <property type="evidence" value="ECO:0007669"/>
    <property type="project" value="TreeGrafter"/>
</dbReference>
<dbReference type="PANTHER" id="PTHR14596:SF72">
    <property type="entry name" value="ZINC FINGER PROTEIN MSN2-RELATED"/>
    <property type="match status" value="1"/>
</dbReference>
<feature type="region of interest" description="Disordered" evidence="1">
    <location>
        <begin position="80"/>
        <end position="126"/>
    </location>
</feature>
<dbReference type="KEGG" id="dfa:DFA_08765"/>
<dbReference type="STRING" id="1054147.F4Q464"/>
<dbReference type="GO" id="GO:0000981">
    <property type="term" value="F:DNA-binding transcription factor activity, RNA polymerase II-specific"/>
    <property type="evidence" value="ECO:0007669"/>
    <property type="project" value="TreeGrafter"/>
</dbReference>
<feature type="region of interest" description="Disordered" evidence="1">
    <location>
        <begin position="997"/>
        <end position="1019"/>
    </location>
</feature>
<sequence length="1101" mass="125652">MREIISTQPKIKPLLVDLRKDYDYQTLKRFYDELMLPNFPKEDELEPLDNWVEMFQEGLSSNFEEDYDFDTYYDYDGGGAATESGSTTNYTNNSNNSPKTKRYESSSSSSSSSSPSSGNQSPSFSGRYSTMDENHFSCDVDFHVVLALCPKELKQENQSDIMGGVVFEFYPSINCGCVTYLLVNSEYRGQGLAGMLLKEATERLMENGRQRGHLGGCNAIFLETNSSEKVNPEDDVMDPAKRHSIFHKLGIRLLDFDYIQPPLSNDSSKCKDLLLTCLITPNTPKQTLGREERYYLPSSLLKNFLMVFWDSCCSRLDYFDWRNDIDYQRMMDQIKRRERIPLLDLPWERPWTLLDIRDSHGHEDCQQLAIRFYNEVLLPNYAQNEELEPLESWLNMLENNGAMGQTLRGQQQQQQHGGHLHRNNFHLLVALRYPEDDINQQPLICGGLVFEYHGAVNCGLLTYVLVGGGPKQRAERMGRALIQRAVDILEQDAVENGHLAGCNAIFLETAQDQHKSDIIFEENADSIVEISHKHQFLEKMGWQRVDFSYIQPSLTYDKKPGRSLSLAILSTDRIRKPYLPNSLLLSFSQNFWKSESTRTGYWIDDDNDYKKMIDSLQRRKRIPLVPLTLRSRPFVLVNLAADYHADLLQSLWSALPQNHDIETLEQMQGLLAPSSYFAPTTLIQQNNSNGTNTHLVLAINYQDGSKPTIIGAVVFEYYLRSNCGIISHLFVKKSSSSLSLNVMHLNDDDGADVIVNDTLTSDSSNGGISMYRGWDIGKELLNEAVDILNKNARSRTHISGPNAIFLETPLNNQFNQNQNNQNINNNNNSSVNNLNTLFIRNQNENLNHQTNNSSSLIHNNNNSSTLTNQIDSSLNYDQSKYSQLSYNLALQQNGWLMVDIDYYQPPRGKVSKVGRPAILSVFYTSQLPTLPKDSSPIHSIVKNTTELIHNNANQGIKSTLPKPNFTISSITSDQDNHQYTRSPLIVSSLNNGLLNLNNNNNNNNEQQQSEKPQPPQQQPNEILQSQSYVPKDLIRSFLSQYWGNVYRRCRSLSPNDKQFPLVMPDPSKRRALIVGDEYYNKMVEQIKRTDKIHLLETNPKL</sequence>
<reference evidence="4" key="1">
    <citation type="journal article" date="2011" name="Genome Res.">
        <title>Phylogeny-wide analysis of social amoeba genomes highlights ancient origins for complex intercellular communication.</title>
        <authorList>
            <person name="Heidel A.J."/>
            <person name="Lawal H.M."/>
            <person name="Felder M."/>
            <person name="Schilde C."/>
            <person name="Helps N.R."/>
            <person name="Tunggal B."/>
            <person name="Rivero F."/>
            <person name="John U."/>
            <person name="Schleicher M."/>
            <person name="Eichinger L."/>
            <person name="Platzer M."/>
            <person name="Noegel A.A."/>
            <person name="Schaap P."/>
            <person name="Gloeckner G."/>
        </authorList>
    </citation>
    <scope>NUCLEOTIDE SEQUENCE [LARGE SCALE GENOMIC DNA]</scope>
    <source>
        <strain evidence="4">SH3</strain>
    </source>
</reference>
<organism evidence="3 4">
    <name type="scientific">Cavenderia fasciculata</name>
    <name type="common">Slime mold</name>
    <name type="synonym">Dictyostelium fasciculatum</name>
    <dbReference type="NCBI Taxonomy" id="261658"/>
    <lineage>
        <taxon>Eukaryota</taxon>
        <taxon>Amoebozoa</taxon>
        <taxon>Evosea</taxon>
        <taxon>Eumycetozoa</taxon>
        <taxon>Dictyostelia</taxon>
        <taxon>Acytosteliales</taxon>
        <taxon>Cavenderiaceae</taxon>
        <taxon>Cavenderia</taxon>
    </lineage>
</organism>
<dbReference type="GeneID" id="14869418"/>
<accession>F4Q464</accession>
<evidence type="ECO:0000256" key="1">
    <source>
        <dbReference type="SAM" id="MobiDB-lite"/>
    </source>
</evidence>
<dbReference type="InterPro" id="IPR016181">
    <property type="entry name" value="Acyl_CoA_acyltransferase"/>
</dbReference>
<dbReference type="GO" id="GO:0000987">
    <property type="term" value="F:cis-regulatory region sequence-specific DNA binding"/>
    <property type="evidence" value="ECO:0007669"/>
    <property type="project" value="TreeGrafter"/>
</dbReference>
<dbReference type="OrthoDB" id="18991at2759"/>
<dbReference type="Pfam" id="PF00583">
    <property type="entry name" value="Acetyltransf_1"/>
    <property type="match status" value="1"/>
</dbReference>
<evidence type="ECO:0000259" key="2">
    <source>
        <dbReference type="PROSITE" id="PS51186"/>
    </source>
</evidence>
<dbReference type="OMA" id="FDYIQPP"/>